<dbReference type="Proteomes" id="UP000016584">
    <property type="component" value="Unassembled WGS sequence"/>
</dbReference>
<comment type="caution">
    <text evidence="1">The sequence shown here is derived from an EMBL/GenBank/DDBJ whole genome shotgun (WGS) entry which is preliminary data.</text>
</comment>
<dbReference type="STRING" id="1346330.M472_10055"/>
<sequence>MNKIGFNFVLGLLSTTLFFGACKSDKTSDPDPEEQSQSKYVVMTVSDRNQPNGGGYISAFDQYPSGTISNVTGEKTLQGVKGMAG</sequence>
<organism evidence="1 2">
    <name type="scientific">Sphingobacterium paucimobilis HER1398</name>
    <dbReference type="NCBI Taxonomy" id="1346330"/>
    <lineage>
        <taxon>Bacteria</taxon>
        <taxon>Pseudomonadati</taxon>
        <taxon>Bacteroidota</taxon>
        <taxon>Sphingobacteriia</taxon>
        <taxon>Sphingobacteriales</taxon>
        <taxon>Sphingobacteriaceae</taxon>
        <taxon>Sphingobacterium</taxon>
    </lineage>
</organism>
<dbReference type="PROSITE" id="PS51257">
    <property type="entry name" value="PROKAR_LIPOPROTEIN"/>
    <property type="match status" value="1"/>
</dbReference>
<accession>U2HV25</accession>
<name>U2HV25_9SPHI</name>
<dbReference type="EMBL" id="ATDL01000015">
    <property type="protein sequence ID" value="ERJ59115.1"/>
    <property type="molecule type" value="Genomic_DNA"/>
</dbReference>
<dbReference type="RefSeq" id="WP_021070608.1">
    <property type="nucleotide sequence ID" value="NZ_ATDL01000015.1"/>
</dbReference>
<dbReference type="AlphaFoldDB" id="U2HV25"/>
<evidence type="ECO:0000313" key="2">
    <source>
        <dbReference type="Proteomes" id="UP000016584"/>
    </source>
</evidence>
<evidence type="ECO:0000313" key="1">
    <source>
        <dbReference type="EMBL" id="ERJ59115.1"/>
    </source>
</evidence>
<proteinExistence type="predicted"/>
<dbReference type="PATRIC" id="fig|1346330.5.peg.2449"/>
<reference evidence="1 2" key="1">
    <citation type="journal article" date="2013" name="Genome Announc.">
        <title>The Draft Genome Sequence of Sphingomonas paucimobilis Strain HER1398 (Proteobacteria), Host to the Giant PAU Phage, Indicates That It Is a Member of the Genus Sphingobacterium (Bacteroidetes).</title>
        <authorList>
            <person name="White R.A.III."/>
            <person name="Suttle C.A."/>
        </authorList>
    </citation>
    <scope>NUCLEOTIDE SEQUENCE [LARGE SCALE GENOMIC DNA]</scope>
    <source>
        <strain evidence="1 2">HER1398</strain>
    </source>
</reference>
<keyword evidence="2" id="KW-1185">Reference proteome</keyword>
<protein>
    <submittedName>
        <fullName evidence="1">Uncharacterized protein</fullName>
    </submittedName>
</protein>
<gene>
    <name evidence="1" type="ORF">M472_10055</name>
</gene>